<dbReference type="AlphaFoldDB" id="A0ABD5RSB8"/>
<keyword evidence="10" id="KW-1185">Reference proteome</keyword>
<evidence type="ECO:0000313" key="10">
    <source>
        <dbReference type="Proteomes" id="UP001596099"/>
    </source>
</evidence>
<comment type="cofactor">
    <cofactor evidence="1 5">
        <name>FAD</name>
        <dbReference type="ChEBI" id="CHEBI:57692"/>
    </cofactor>
</comment>
<name>A0ABD5RSB8_9EURY</name>
<dbReference type="InterPro" id="IPR036250">
    <property type="entry name" value="AcylCo_DH-like_C"/>
</dbReference>
<dbReference type="PANTHER" id="PTHR43884">
    <property type="entry name" value="ACYL-COA DEHYDROGENASE"/>
    <property type="match status" value="1"/>
</dbReference>
<gene>
    <name evidence="9" type="ORF">ACFPYI_19610</name>
</gene>
<dbReference type="InterPro" id="IPR009100">
    <property type="entry name" value="AcylCoA_DH/oxidase_NM_dom_sf"/>
</dbReference>
<dbReference type="Pfam" id="PF00441">
    <property type="entry name" value="Acyl-CoA_dh_1"/>
    <property type="match status" value="1"/>
</dbReference>
<reference evidence="9 10" key="1">
    <citation type="journal article" date="2019" name="Int. J. Syst. Evol. Microbiol.">
        <title>The Global Catalogue of Microorganisms (GCM) 10K type strain sequencing project: providing services to taxonomists for standard genome sequencing and annotation.</title>
        <authorList>
            <consortium name="The Broad Institute Genomics Platform"/>
            <consortium name="The Broad Institute Genome Sequencing Center for Infectious Disease"/>
            <person name="Wu L."/>
            <person name="Ma J."/>
        </authorList>
    </citation>
    <scope>NUCLEOTIDE SEQUENCE [LARGE SCALE GENOMIC DNA]</scope>
    <source>
        <strain evidence="9 10">CGMCC 1.12543</strain>
    </source>
</reference>
<proteinExistence type="inferred from homology"/>
<dbReference type="Gene3D" id="2.40.110.10">
    <property type="entry name" value="Butyryl-CoA Dehydrogenase, subunit A, domain 2"/>
    <property type="match status" value="1"/>
</dbReference>
<evidence type="ECO:0000313" key="9">
    <source>
        <dbReference type="EMBL" id="MFC5973542.1"/>
    </source>
</evidence>
<dbReference type="InterPro" id="IPR009075">
    <property type="entry name" value="AcylCo_DH/oxidase_C"/>
</dbReference>
<dbReference type="SUPFAM" id="SSF47203">
    <property type="entry name" value="Acyl-CoA dehydrogenase C-terminal domain-like"/>
    <property type="match status" value="1"/>
</dbReference>
<keyword evidence="3 5" id="KW-0285">Flavoprotein</keyword>
<dbReference type="RefSeq" id="WP_247420513.1">
    <property type="nucleotide sequence ID" value="NZ_JALLGW010000003.1"/>
</dbReference>
<protein>
    <submittedName>
        <fullName evidence="9">Acyl-CoA dehydrogenase family protein</fullName>
        <ecNumber evidence="9">1.-.-.-</ecNumber>
    </submittedName>
</protein>
<dbReference type="PANTHER" id="PTHR43884:SF12">
    <property type="entry name" value="ISOVALERYL-COA DEHYDROGENASE, MITOCHONDRIAL-RELATED"/>
    <property type="match status" value="1"/>
</dbReference>
<evidence type="ECO:0000256" key="3">
    <source>
        <dbReference type="ARBA" id="ARBA00022630"/>
    </source>
</evidence>
<evidence type="ECO:0000259" key="7">
    <source>
        <dbReference type="Pfam" id="PF02770"/>
    </source>
</evidence>
<dbReference type="Pfam" id="PF02771">
    <property type="entry name" value="Acyl-CoA_dh_N"/>
    <property type="match status" value="1"/>
</dbReference>
<feature type="domain" description="Acyl-CoA oxidase/dehydrogenase middle" evidence="7">
    <location>
        <begin position="119"/>
        <end position="208"/>
    </location>
</feature>
<dbReference type="InterPro" id="IPR013786">
    <property type="entry name" value="AcylCoA_DH/ox_N"/>
</dbReference>
<evidence type="ECO:0000256" key="5">
    <source>
        <dbReference type="RuleBase" id="RU362125"/>
    </source>
</evidence>
<sequence length="379" mass="41723">MDDLSDEQRMVLETVRDLAEQNFAEKACTWHDETPWENVELLADRGFLGLNFDEQYGGGGMTEVEALLTIEIVSRVCPDTGLFLDSQTMLGPRAVAEFGTEAAKERYLPPVMNAEDGIALSISEPGAGSDVGAMNTTAEEDGDGFRVNGEKTWVSDVGYCGSSVVWVRFPGEGLGSLVLDFDAEGVEMTNHFTNMAGHTQTQFYMDDVYVPAENVLTRGESAFKEQLVSLNWERLGNAAMITGKMAFAIDRAIEYAEDREQFGQPIGEFQGIEWKLADLVKHYKAAQGLTHRAARNAVAADRTPSRLDASVATLYASEIAERVVSECVQIHGANAYQQGHPLEYLYRDIRGWRIGAGTDEIQKNQIANVVKHDGLDHVV</sequence>
<evidence type="ECO:0000256" key="1">
    <source>
        <dbReference type="ARBA" id="ARBA00001974"/>
    </source>
</evidence>
<evidence type="ECO:0000256" key="4">
    <source>
        <dbReference type="ARBA" id="ARBA00022827"/>
    </source>
</evidence>
<dbReference type="PIRSF" id="PIRSF016578">
    <property type="entry name" value="HsaA"/>
    <property type="match status" value="1"/>
</dbReference>
<dbReference type="SUPFAM" id="SSF56645">
    <property type="entry name" value="Acyl-CoA dehydrogenase NM domain-like"/>
    <property type="match status" value="1"/>
</dbReference>
<keyword evidence="4 5" id="KW-0274">FAD</keyword>
<feature type="domain" description="Acyl-CoA dehydrogenase/oxidase C-terminal" evidence="6">
    <location>
        <begin position="228"/>
        <end position="369"/>
    </location>
</feature>
<dbReference type="Pfam" id="PF02770">
    <property type="entry name" value="Acyl-CoA_dh_M"/>
    <property type="match status" value="1"/>
</dbReference>
<organism evidence="9 10">
    <name type="scientific">Halomarina salina</name>
    <dbReference type="NCBI Taxonomy" id="1872699"/>
    <lineage>
        <taxon>Archaea</taxon>
        <taxon>Methanobacteriati</taxon>
        <taxon>Methanobacteriota</taxon>
        <taxon>Stenosarchaea group</taxon>
        <taxon>Halobacteria</taxon>
        <taxon>Halobacteriales</taxon>
        <taxon>Natronomonadaceae</taxon>
        <taxon>Halomarina</taxon>
    </lineage>
</organism>
<dbReference type="Gene3D" id="1.10.540.10">
    <property type="entry name" value="Acyl-CoA dehydrogenase/oxidase, N-terminal domain"/>
    <property type="match status" value="1"/>
</dbReference>
<keyword evidence="5 9" id="KW-0560">Oxidoreductase</keyword>
<dbReference type="InterPro" id="IPR037069">
    <property type="entry name" value="AcylCoA_DH/ox_N_sf"/>
</dbReference>
<accession>A0ABD5RSB8</accession>
<comment type="similarity">
    <text evidence="2 5">Belongs to the acyl-CoA dehydrogenase family.</text>
</comment>
<dbReference type="InterPro" id="IPR046373">
    <property type="entry name" value="Acyl-CoA_Oxase/DH_mid-dom_sf"/>
</dbReference>
<dbReference type="InterPro" id="IPR006091">
    <property type="entry name" value="Acyl-CoA_Oxase/DH_mid-dom"/>
</dbReference>
<dbReference type="Gene3D" id="1.20.140.10">
    <property type="entry name" value="Butyryl-CoA Dehydrogenase, subunit A, domain 3"/>
    <property type="match status" value="1"/>
</dbReference>
<comment type="caution">
    <text evidence="9">The sequence shown here is derived from an EMBL/GenBank/DDBJ whole genome shotgun (WGS) entry which is preliminary data.</text>
</comment>
<evidence type="ECO:0000259" key="8">
    <source>
        <dbReference type="Pfam" id="PF02771"/>
    </source>
</evidence>
<dbReference type="EMBL" id="JBHSQH010000002">
    <property type="protein sequence ID" value="MFC5973542.1"/>
    <property type="molecule type" value="Genomic_DNA"/>
</dbReference>
<dbReference type="Proteomes" id="UP001596099">
    <property type="component" value="Unassembled WGS sequence"/>
</dbReference>
<dbReference type="GO" id="GO:0016491">
    <property type="term" value="F:oxidoreductase activity"/>
    <property type="evidence" value="ECO:0007669"/>
    <property type="project" value="UniProtKB-KW"/>
</dbReference>
<evidence type="ECO:0000259" key="6">
    <source>
        <dbReference type="Pfam" id="PF00441"/>
    </source>
</evidence>
<dbReference type="EC" id="1.-.-.-" evidence="9"/>
<feature type="domain" description="Acyl-CoA dehydrogenase/oxidase N-terminal" evidence="8">
    <location>
        <begin position="5"/>
        <end position="114"/>
    </location>
</feature>
<evidence type="ECO:0000256" key="2">
    <source>
        <dbReference type="ARBA" id="ARBA00009347"/>
    </source>
</evidence>